<gene>
    <name evidence="1" type="ORF">H2C83_07060</name>
</gene>
<dbReference type="Pfam" id="PF05908">
    <property type="entry name" value="Gamma_PGA_hydro"/>
    <property type="match status" value="1"/>
</dbReference>
<evidence type="ECO:0000313" key="1">
    <source>
        <dbReference type="EMBL" id="MBA4602079.1"/>
    </source>
</evidence>
<name>A0A7W1XRR4_9BACL</name>
<keyword evidence="2" id="KW-1185">Reference proteome</keyword>
<accession>A0A7W1XRR4</accession>
<dbReference type="EMBL" id="JACEOL010000023">
    <property type="protein sequence ID" value="MBA4602079.1"/>
    <property type="molecule type" value="Genomic_DNA"/>
</dbReference>
<evidence type="ECO:0000313" key="2">
    <source>
        <dbReference type="Proteomes" id="UP000538292"/>
    </source>
</evidence>
<dbReference type="Gene3D" id="3.40.630.100">
    <property type="entry name" value="Poly-gamma-glutamate hydrolase, zinc-binding motif"/>
    <property type="match status" value="1"/>
</dbReference>
<sequence length="81" mass="9368">MKTALSRASFPVKPLPNYLQGINPKNIINRGVRKQGLQIELTMRLREDFFKEMNRAGRQNRTPLFNRFVQAIRAGIRSLPS</sequence>
<protein>
    <submittedName>
        <fullName evidence="1">Poly-gamma-glutamate hydrolase family protein</fullName>
    </submittedName>
</protein>
<dbReference type="InterPro" id="IPR008585">
    <property type="entry name" value="Gamma_PGA_hydro"/>
</dbReference>
<comment type="caution">
    <text evidence="1">The sequence shown here is derived from an EMBL/GenBank/DDBJ whole genome shotgun (WGS) entry which is preliminary data.</text>
</comment>
<organism evidence="1 2">
    <name type="scientific">Thermoactinomyces mirandus</name>
    <dbReference type="NCBI Taxonomy" id="2756294"/>
    <lineage>
        <taxon>Bacteria</taxon>
        <taxon>Bacillati</taxon>
        <taxon>Bacillota</taxon>
        <taxon>Bacilli</taxon>
        <taxon>Bacillales</taxon>
        <taxon>Thermoactinomycetaceae</taxon>
        <taxon>Thermoactinomyces</taxon>
    </lineage>
</organism>
<dbReference type="AlphaFoldDB" id="A0A7W1XRR4"/>
<proteinExistence type="predicted"/>
<dbReference type="GO" id="GO:0016787">
    <property type="term" value="F:hydrolase activity"/>
    <property type="evidence" value="ECO:0007669"/>
    <property type="project" value="UniProtKB-KW"/>
</dbReference>
<keyword evidence="1" id="KW-0378">Hydrolase</keyword>
<reference evidence="1 2" key="1">
    <citation type="submission" date="2020-07" db="EMBL/GenBank/DDBJ databases">
        <title>Thermoactinomyces phylogeny.</title>
        <authorList>
            <person name="Dunlap C."/>
        </authorList>
    </citation>
    <scope>NUCLEOTIDE SEQUENCE [LARGE SCALE GENOMIC DNA]</scope>
    <source>
        <strain evidence="1 2">AMNI-1</strain>
    </source>
</reference>
<dbReference type="InterPro" id="IPR038128">
    <property type="entry name" value="Gamma_PGA_hydro_sf"/>
</dbReference>
<dbReference type="Proteomes" id="UP000538292">
    <property type="component" value="Unassembled WGS sequence"/>
</dbReference>